<dbReference type="EMBL" id="AAMT01000008">
    <property type="protein sequence ID" value="EAQ12635.1"/>
    <property type="molecule type" value="Genomic_DNA"/>
</dbReference>
<evidence type="ECO:0000313" key="1">
    <source>
        <dbReference type="EMBL" id="EAQ12635.1"/>
    </source>
</evidence>
<dbReference type="HOGENOM" id="CLU_3218357_0_0_5"/>
<keyword evidence="2" id="KW-1185">Reference proteome</keyword>
<proteinExistence type="predicted"/>
<organism evidence="1 2">
    <name type="scientific">Maritimibacter alkaliphilus HTCC2654</name>
    <dbReference type="NCBI Taxonomy" id="314271"/>
    <lineage>
        <taxon>Bacteria</taxon>
        <taxon>Pseudomonadati</taxon>
        <taxon>Pseudomonadota</taxon>
        <taxon>Alphaproteobacteria</taxon>
        <taxon>Rhodobacterales</taxon>
        <taxon>Roseobacteraceae</taxon>
        <taxon>Maritimibacter</taxon>
    </lineage>
</organism>
<accession>A3VH80</accession>
<gene>
    <name evidence="1" type="ORF">RB2654_15155</name>
</gene>
<dbReference type="AlphaFoldDB" id="A3VH80"/>
<dbReference type="Proteomes" id="UP000002931">
    <property type="component" value="Unassembled WGS sequence"/>
</dbReference>
<sequence length="44" mass="4489">MAAMLASACSICSRKPPSTKTFCASQPICPPMCSVPSGISIPFA</sequence>
<comment type="caution">
    <text evidence="1">The sequence shown here is derived from an EMBL/GenBank/DDBJ whole genome shotgun (WGS) entry which is preliminary data.</text>
</comment>
<name>A3VH80_9RHOB</name>
<dbReference type="STRING" id="314271.RB2654_15155"/>
<evidence type="ECO:0000313" key="2">
    <source>
        <dbReference type="Proteomes" id="UP000002931"/>
    </source>
</evidence>
<protein>
    <submittedName>
        <fullName evidence="1">Uncharacterized protein</fullName>
    </submittedName>
</protein>
<reference evidence="1 2" key="1">
    <citation type="journal article" date="2010" name="J. Bacteriol.">
        <title>Genome sequences of Pelagibaca bermudensis HTCC2601T and Maritimibacter alkaliphilus HTCC2654T, the type strains of two marine Roseobacter genera.</title>
        <authorList>
            <person name="Thrash J.C."/>
            <person name="Cho J.C."/>
            <person name="Ferriera S."/>
            <person name="Johnson J."/>
            <person name="Vergin K.L."/>
            <person name="Giovannoni S.J."/>
        </authorList>
    </citation>
    <scope>NUCLEOTIDE SEQUENCE [LARGE SCALE GENOMIC DNA]</scope>
    <source>
        <strain evidence="1 2">HTCC2654</strain>
    </source>
</reference>